<comment type="caution">
    <text evidence="1">The sequence shown here is derived from an EMBL/GenBank/DDBJ whole genome shotgun (WGS) entry which is preliminary data.</text>
</comment>
<reference evidence="2" key="1">
    <citation type="submission" date="2016-08" db="EMBL/GenBank/DDBJ databases">
        <authorList>
            <person name="Tokovenko B."/>
            <person name="Kalinowski J."/>
        </authorList>
    </citation>
    <scope>NUCLEOTIDE SEQUENCE [LARGE SCALE GENOMIC DNA]</scope>
    <source>
        <strain evidence="2">UTMC102</strain>
    </source>
</reference>
<protein>
    <recommendedName>
        <fullName evidence="3">DUF3800 domain-containing protein</fullName>
    </recommendedName>
</protein>
<gene>
    <name evidence="1" type="ORF">NOSIN_00195</name>
</gene>
<sequence>MVYLVFVDDSQQRGPLPREGLDDLVALGAVIMHEERMLDYTARVEDLRSRLEVSAEVEFKWKPPKGSFLAKASGDVVNELTQGMLKIAADCGVVSVVAVWDQGRTGWNKDDTESICRRMLFERIERHLDTEQELGIVICDEPGGGSKQIKSFLADCRTLLEEGTEYVQRKRILLPFMTAPSEHVAPLQLADLVTAATTAALAGHPRGLALLDLLRPLMRSNGFGQVGGYGLLLWPPPLVGLHYWIARDVTYRGKSIAPKGDPFVSSGNDFAEDCGLRHDDAPCDCGPETV</sequence>
<dbReference type="OrthoDB" id="3523947at2"/>
<dbReference type="EMBL" id="MCOK01000001">
    <property type="protein sequence ID" value="OOC52448.1"/>
    <property type="molecule type" value="Genomic_DNA"/>
</dbReference>
<dbReference type="AlphaFoldDB" id="A0A1V3BVL2"/>
<evidence type="ECO:0000313" key="2">
    <source>
        <dbReference type="Proteomes" id="UP000189004"/>
    </source>
</evidence>
<evidence type="ECO:0008006" key="3">
    <source>
        <dbReference type="Google" id="ProtNLM"/>
    </source>
</evidence>
<dbReference type="InterPro" id="IPR024524">
    <property type="entry name" value="DUF3800"/>
</dbReference>
<keyword evidence="2" id="KW-1185">Reference proteome</keyword>
<dbReference type="Pfam" id="PF12686">
    <property type="entry name" value="DUF3800"/>
    <property type="match status" value="1"/>
</dbReference>
<dbReference type="Proteomes" id="UP000189004">
    <property type="component" value="Unassembled WGS sequence"/>
</dbReference>
<evidence type="ECO:0000313" key="1">
    <source>
        <dbReference type="EMBL" id="OOC52448.1"/>
    </source>
</evidence>
<accession>A0A1V3BVL2</accession>
<organism evidence="1 2">
    <name type="scientific">Nocardiopsis sinuspersici</name>
    <dbReference type="NCBI Taxonomy" id="501010"/>
    <lineage>
        <taxon>Bacteria</taxon>
        <taxon>Bacillati</taxon>
        <taxon>Actinomycetota</taxon>
        <taxon>Actinomycetes</taxon>
        <taxon>Streptosporangiales</taxon>
        <taxon>Nocardiopsidaceae</taxon>
        <taxon>Nocardiopsis</taxon>
    </lineage>
</organism>
<proteinExistence type="predicted"/>
<name>A0A1V3BVL2_9ACTN</name>
<dbReference type="STRING" id="501010.NOSIN_00195"/>